<dbReference type="Pfam" id="PF00288">
    <property type="entry name" value="GHMP_kinases_N"/>
    <property type="match status" value="1"/>
</dbReference>
<comment type="similarity">
    <text evidence="2">Belongs to the beta-RFA-P synthase family.</text>
</comment>
<reference evidence="4 5" key="1">
    <citation type="journal article" date="2016" name="Sci. Rep.">
        <title>Metabolic traits of an uncultured archaeal lineage -MSBL1- from brine pools of the Red Sea.</title>
        <authorList>
            <person name="Mwirichia R."/>
            <person name="Alam I."/>
            <person name="Rashid M."/>
            <person name="Vinu M."/>
            <person name="Ba-Alawi W."/>
            <person name="Anthony Kamau A."/>
            <person name="Kamanda Ngugi D."/>
            <person name="Goker M."/>
            <person name="Klenk H.P."/>
            <person name="Bajic V."/>
            <person name="Stingl U."/>
        </authorList>
    </citation>
    <scope>NUCLEOTIDE SEQUENCE [LARGE SCALE GENOMIC DNA]</scope>
    <source>
        <strain evidence="4">SCGC-AAA259A05</strain>
    </source>
</reference>
<sequence>MEKVTVRAPAHLHVGNFDLSGDLGRLFGTVGFAIERPSLEIEVRKANRISSEDGVAEKFARRFSEKYDVGGAEIKVEEAMPKYVGLGYHTTLALSIGKALSELYGLSLSIKEVALAVRRGLITALGLYACKVGGFLVEGGFKLGRMEEIVPPLLFRRKVPETWYFVVAVPESSRKEIAEFRRRKEEKILRNLEVMSREMSAELSRLVLLKMMPSILEEDIDDFGGALTSFNSKLGKVWSKYQGGSYCNEVVEHGIEFLKGRAYCACQSSWGPTFYGIVDGKSRAVILSKELESFLEGKGGGETFYTKPRNGGLEWE</sequence>
<evidence type="ECO:0000259" key="3">
    <source>
        <dbReference type="Pfam" id="PF00288"/>
    </source>
</evidence>
<dbReference type="GO" id="GO:0005524">
    <property type="term" value="F:ATP binding"/>
    <property type="evidence" value="ECO:0007669"/>
    <property type="project" value="UniProtKB-UniRule"/>
</dbReference>
<keyword evidence="4" id="KW-0418">Kinase</keyword>
<dbReference type="UniPathway" id="UPA00065"/>
<dbReference type="InterPro" id="IPR004422">
    <property type="entry name" value="RFAP_synthase"/>
</dbReference>
<comment type="catalytic activity">
    <reaction evidence="2">
        <text>5-phospho-alpha-D-ribose 1-diphosphate + 4-hydroxybenzoate + H(+) = 4-(beta-D-ribofuranosyl)phenol 5'-phosphate + CO2 + diphosphate</text>
        <dbReference type="Rhea" id="RHEA:48556"/>
        <dbReference type="ChEBI" id="CHEBI:15378"/>
        <dbReference type="ChEBI" id="CHEBI:16526"/>
        <dbReference type="ChEBI" id="CHEBI:17879"/>
        <dbReference type="ChEBI" id="CHEBI:33019"/>
        <dbReference type="ChEBI" id="CHEBI:58017"/>
        <dbReference type="ChEBI" id="CHEBI:82767"/>
        <dbReference type="EC" id="2.4.2.54"/>
    </reaction>
</comment>
<comment type="pathway">
    <text evidence="2">Cofactor biosynthesis; 5,6,7,8-tetrahydromethanopterin biosynthesis.</text>
</comment>
<dbReference type="InterPro" id="IPR006204">
    <property type="entry name" value="GHMP_kinase_N_dom"/>
</dbReference>
<keyword evidence="2" id="KW-0328">Glycosyltransferase</keyword>
<evidence type="ECO:0000256" key="2">
    <source>
        <dbReference type="PIRNR" id="PIRNR004884"/>
    </source>
</evidence>
<dbReference type="EMBL" id="LHXJ01000018">
    <property type="protein sequence ID" value="KXA91165.1"/>
    <property type="molecule type" value="Genomic_DNA"/>
</dbReference>
<proteinExistence type="inferred from homology"/>
<dbReference type="PIRSF" id="PIRSF004884">
    <property type="entry name" value="Sugar_kin_arch"/>
    <property type="match status" value="1"/>
</dbReference>
<organism evidence="4 5">
    <name type="scientific">candidate division MSBL1 archaeon SCGC-AAA259A05</name>
    <dbReference type="NCBI Taxonomy" id="1698259"/>
    <lineage>
        <taxon>Archaea</taxon>
        <taxon>Methanobacteriati</taxon>
        <taxon>Methanobacteriota</taxon>
        <taxon>candidate division MSBL1</taxon>
    </lineage>
</organism>
<dbReference type="NCBIfam" id="TIGR00144">
    <property type="entry name" value="beta_RFAP_syn"/>
    <property type="match status" value="1"/>
</dbReference>
<dbReference type="AlphaFoldDB" id="A0A133UAG4"/>
<dbReference type="GO" id="GO:0016301">
    <property type="term" value="F:kinase activity"/>
    <property type="evidence" value="ECO:0007669"/>
    <property type="project" value="UniProtKB-KW"/>
</dbReference>
<evidence type="ECO:0000313" key="4">
    <source>
        <dbReference type="EMBL" id="KXA91165.1"/>
    </source>
</evidence>
<feature type="domain" description="GHMP kinase N-terminal" evidence="3">
    <location>
        <begin position="57"/>
        <end position="116"/>
    </location>
</feature>
<dbReference type="InterPro" id="IPR014721">
    <property type="entry name" value="Ribsml_uS5_D2-typ_fold_subgr"/>
</dbReference>
<evidence type="ECO:0000256" key="1">
    <source>
        <dbReference type="ARBA" id="ARBA00022679"/>
    </source>
</evidence>
<dbReference type="EC" id="2.4.2.54" evidence="2"/>
<evidence type="ECO:0000313" key="5">
    <source>
        <dbReference type="Proteomes" id="UP000070163"/>
    </source>
</evidence>
<keyword evidence="1 2" id="KW-0808">Transferase</keyword>
<gene>
    <name evidence="4" type="ORF">AKJ57_02155</name>
</gene>
<dbReference type="GO" id="GO:0043793">
    <property type="term" value="F:beta-ribofuranosylaminobenzene 5'-phosphate synthase activity"/>
    <property type="evidence" value="ECO:0007669"/>
    <property type="project" value="UniProtKB-EC"/>
</dbReference>
<dbReference type="SUPFAM" id="SSF54211">
    <property type="entry name" value="Ribosomal protein S5 domain 2-like"/>
    <property type="match status" value="1"/>
</dbReference>
<dbReference type="PANTHER" id="PTHR20861">
    <property type="entry name" value="HOMOSERINE/4-DIPHOSPHOCYTIDYL-2-C-METHYL-D-ERYTHRITOL KINASE"/>
    <property type="match status" value="1"/>
</dbReference>
<dbReference type="Proteomes" id="UP000070163">
    <property type="component" value="Unassembled WGS sequence"/>
</dbReference>
<accession>A0A133UAG4</accession>
<protein>
    <recommendedName>
        <fullName evidence="2">Beta-ribofuranosylaminobenzene 5'-phosphate synthase</fullName>
        <shortName evidence="2">Beta-RFA-P synthase</shortName>
        <ecNumber evidence="2">2.4.2.54</ecNumber>
    </recommendedName>
</protein>
<dbReference type="Gene3D" id="3.30.230.10">
    <property type="match status" value="1"/>
</dbReference>
<dbReference type="PATRIC" id="fig|1698259.3.peg.504"/>
<comment type="caution">
    <text evidence="4">The sequence shown here is derived from an EMBL/GenBank/DDBJ whole genome shotgun (WGS) entry which is preliminary data.</text>
</comment>
<comment type="subunit">
    <text evidence="2">Homodimer.</text>
</comment>
<name>A0A133UAG4_9EURY</name>
<comment type="function">
    <text evidence="2">Catalyzes the condensation of 4-aminobenzoate (pABA) with 5-phospho-alpha-D-ribose 1-diphosphate (PRPP) to produce beta-ribofuranosylaminobenzene 5'-phosphate (beta-RFA-P).</text>
</comment>
<dbReference type="PANTHER" id="PTHR20861:SF6">
    <property type="entry name" value="BETA-RIBOFURANOSYLPHENOL 5'-PHOSPHATE SYNTHASE"/>
    <property type="match status" value="1"/>
</dbReference>
<dbReference type="InterPro" id="IPR020568">
    <property type="entry name" value="Ribosomal_Su5_D2-typ_SF"/>
</dbReference>
<keyword evidence="5" id="KW-1185">Reference proteome</keyword>